<dbReference type="GO" id="GO:0012505">
    <property type="term" value="C:endomembrane system"/>
    <property type="evidence" value="ECO:0007669"/>
    <property type="project" value="TreeGrafter"/>
</dbReference>
<dbReference type="GO" id="GO:0005740">
    <property type="term" value="C:mitochondrial envelope"/>
    <property type="evidence" value="ECO:0007669"/>
    <property type="project" value="TreeGrafter"/>
</dbReference>
<feature type="compositionally biased region" description="Acidic residues" evidence="4">
    <location>
        <begin position="1"/>
        <end position="24"/>
    </location>
</feature>
<dbReference type="Proteomes" id="UP001178507">
    <property type="component" value="Unassembled WGS sequence"/>
</dbReference>
<keyword evidence="3" id="KW-0413">Isomerase</keyword>
<dbReference type="GO" id="GO:0003755">
    <property type="term" value="F:peptidyl-prolyl cis-trans isomerase activity"/>
    <property type="evidence" value="ECO:0007669"/>
    <property type="project" value="UniProtKB-KW"/>
</dbReference>
<comment type="caution">
    <text evidence="6">The sequence shown here is derived from an EMBL/GenBank/DDBJ whole genome shotgun (WGS) entry which is preliminary data.</text>
</comment>
<evidence type="ECO:0000259" key="5">
    <source>
        <dbReference type="PROSITE" id="PS50059"/>
    </source>
</evidence>
<dbReference type="GO" id="GO:0005829">
    <property type="term" value="C:cytosol"/>
    <property type="evidence" value="ECO:0007669"/>
    <property type="project" value="TreeGrafter"/>
</dbReference>
<evidence type="ECO:0000256" key="3">
    <source>
        <dbReference type="PROSITE-ProRule" id="PRU00277"/>
    </source>
</evidence>
<dbReference type="InterPro" id="IPR050754">
    <property type="entry name" value="FKBP4/5/8-like"/>
</dbReference>
<sequence length="203" mass="23265">MALVEELEADAEPGEPGEVEEEAEAPAVREKDADGWEDLMEGKVRKRTIKEGEGEEPEVQRDVLCNYEVRRSAEGEILQRRKLARYRIGESEAVPGLELVLRHMRVGEEAEVSCISRFAWGPVGCRAAEPGESDVPPDTDVYFRVKLLDLFPQPAEGPDWTQRVQELEWRKKNGNDHFKRKNMQQACKCYEKGMQETWFGQML</sequence>
<dbReference type="InterPro" id="IPR046357">
    <property type="entry name" value="PPIase_dom_sf"/>
</dbReference>
<feature type="region of interest" description="Disordered" evidence="4">
    <location>
        <begin position="1"/>
        <end position="58"/>
    </location>
</feature>
<dbReference type="PANTHER" id="PTHR46512:SF1">
    <property type="entry name" value="PEPTIDYLPROLYL ISOMERASE"/>
    <property type="match status" value="1"/>
</dbReference>
<dbReference type="GO" id="GO:0044183">
    <property type="term" value="F:protein folding chaperone"/>
    <property type="evidence" value="ECO:0007669"/>
    <property type="project" value="TreeGrafter"/>
</dbReference>
<dbReference type="Pfam" id="PF00254">
    <property type="entry name" value="FKBP_C"/>
    <property type="match status" value="1"/>
</dbReference>
<proteinExistence type="predicted"/>
<protein>
    <recommendedName>
        <fullName evidence="3">peptidylprolyl isomerase</fullName>
        <ecNumber evidence="3">5.2.1.8</ecNumber>
    </recommendedName>
</protein>
<organism evidence="6 7">
    <name type="scientific">Effrenium voratum</name>
    <dbReference type="NCBI Taxonomy" id="2562239"/>
    <lineage>
        <taxon>Eukaryota</taxon>
        <taxon>Sar</taxon>
        <taxon>Alveolata</taxon>
        <taxon>Dinophyceae</taxon>
        <taxon>Suessiales</taxon>
        <taxon>Symbiodiniaceae</taxon>
        <taxon>Effrenium</taxon>
    </lineage>
</organism>
<gene>
    <name evidence="6" type="ORF">EVOR1521_LOCUS31634</name>
</gene>
<comment type="catalytic activity">
    <reaction evidence="3">
        <text>[protein]-peptidylproline (omega=180) = [protein]-peptidylproline (omega=0)</text>
        <dbReference type="Rhea" id="RHEA:16237"/>
        <dbReference type="Rhea" id="RHEA-COMP:10747"/>
        <dbReference type="Rhea" id="RHEA-COMP:10748"/>
        <dbReference type="ChEBI" id="CHEBI:83833"/>
        <dbReference type="ChEBI" id="CHEBI:83834"/>
        <dbReference type="EC" id="5.2.1.8"/>
    </reaction>
</comment>
<keyword evidence="3" id="KW-0697">Rotamase</keyword>
<evidence type="ECO:0000313" key="7">
    <source>
        <dbReference type="Proteomes" id="UP001178507"/>
    </source>
</evidence>
<dbReference type="GO" id="GO:0016020">
    <property type="term" value="C:membrane"/>
    <property type="evidence" value="ECO:0007669"/>
    <property type="project" value="TreeGrafter"/>
</dbReference>
<dbReference type="PROSITE" id="PS50059">
    <property type="entry name" value="FKBP_PPIASE"/>
    <property type="match status" value="1"/>
</dbReference>
<dbReference type="EC" id="5.2.1.8" evidence="3"/>
<evidence type="ECO:0000256" key="4">
    <source>
        <dbReference type="SAM" id="MobiDB-lite"/>
    </source>
</evidence>
<dbReference type="SUPFAM" id="SSF54534">
    <property type="entry name" value="FKBP-like"/>
    <property type="match status" value="1"/>
</dbReference>
<keyword evidence="7" id="KW-1185">Reference proteome</keyword>
<name>A0AA36JSE1_9DINO</name>
<keyword evidence="2" id="KW-0802">TPR repeat</keyword>
<evidence type="ECO:0000256" key="2">
    <source>
        <dbReference type="ARBA" id="ARBA00022803"/>
    </source>
</evidence>
<feature type="domain" description="PPIase FKBP-type" evidence="5">
    <location>
        <begin position="60"/>
        <end position="151"/>
    </location>
</feature>
<accession>A0AA36JSE1</accession>
<dbReference type="PANTHER" id="PTHR46512">
    <property type="entry name" value="PEPTIDYLPROLYL ISOMERASE"/>
    <property type="match status" value="1"/>
</dbReference>
<reference evidence="6" key="1">
    <citation type="submission" date="2023-08" db="EMBL/GenBank/DDBJ databases">
        <authorList>
            <person name="Chen Y."/>
            <person name="Shah S."/>
            <person name="Dougan E. K."/>
            <person name="Thang M."/>
            <person name="Chan C."/>
        </authorList>
    </citation>
    <scope>NUCLEOTIDE SEQUENCE</scope>
</reference>
<keyword evidence="1" id="KW-0677">Repeat</keyword>
<evidence type="ECO:0000313" key="6">
    <source>
        <dbReference type="EMBL" id="CAJ1410910.1"/>
    </source>
</evidence>
<evidence type="ECO:0000256" key="1">
    <source>
        <dbReference type="ARBA" id="ARBA00022737"/>
    </source>
</evidence>
<dbReference type="InterPro" id="IPR001179">
    <property type="entry name" value="PPIase_FKBP_dom"/>
</dbReference>
<dbReference type="Gene3D" id="3.10.50.40">
    <property type="match status" value="1"/>
</dbReference>
<dbReference type="EMBL" id="CAUJNA010003846">
    <property type="protein sequence ID" value="CAJ1410910.1"/>
    <property type="molecule type" value="Genomic_DNA"/>
</dbReference>
<dbReference type="AlphaFoldDB" id="A0AA36JSE1"/>